<reference evidence="6" key="1">
    <citation type="journal article" date="2020" name="Stud. Mycol.">
        <title>101 Dothideomycetes genomes: a test case for predicting lifestyles and emergence of pathogens.</title>
        <authorList>
            <person name="Haridas S."/>
            <person name="Albert R."/>
            <person name="Binder M."/>
            <person name="Bloem J."/>
            <person name="Labutti K."/>
            <person name="Salamov A."/>
            <person name="Andreopoulos B."/>
            <person name="Baker S."/>
            <person name="Barry K."/>
            <person name="Bills G."/>
            <person name="Bluhm B."/>
            <person name="Cannon C."/>
            <person name="Castanera R."/>
            <person name="Culley D."/>
            <person name="Daum C."/>
            <person name="Ezra D."/>
            <person name="Gonzalez J."/>
            <person name="Henrissat B."/>
            <person name="Kuo A."/>
            <person name="Liang C."/>
            <person name="Lipzen A."/>
            <person name="Lutzoni F."/>
            <person name="Magnuson J."/>
            <person name="Mondo S."/>
            <person name="Nolan M."/>
            <person name="Ohm R."/>
            <person name="Pangilinan J."/>
            <person name="Park H.-J."/>
            <person name="Ramirez L."/>
            <person name="Alfaro M."/>
            <person name="Sun H."/>
            <person name="Tritt A."/>
            <person name="Yoshinaga Y."/>
            <person name="Zwiers L.-H."/>
            <person name="Turgeon B."/>
            <person name="Goodwin S."/>
            <person name="Spatafora J."/>
            <person name="Crous P."/>
            <person name="Grigoriev I."/>
        </authorList>
    </citation>
    <scope>NUCLEOTIDE SEQUENCE</scope>
    <source>
        <strain evidence="6">CBS 627.86</strain>
    </source>
</reference>
<dbReference type="InterPro" id="IPR047122">
    <property type="entry name" value="Trans-enoyl_RdTase-like"/>
</dbReference>
<accession>A0A6A5ZJG9</accession>
<dbReference type="EMBL" id="ML977315">
    <property type="protein sequence ID" value="KAF2119425.1"/>
    <property type="molecule type" value="Genomic_DNA"/>
</dbReference>
<organism evidence="6 7">
    <name type="scientific">Lophiotrema nucula</name>
    <dbReference type="NCBI Taxonomy" id="690887"/>
    <lineage>
        <taxon>Eukaryota</taxon>
        <taxon>Fungi</taxon>
        <taxon>Dikarya</taxon>
        <taxon>Ascomycota</taxon>
        <taxon>Pezizomycotina</taxon>
        <taxon>Dothideomycetes</taxon>
        <taxon>Pleosporomycetidae</taxon>
        <taxon>Pleosporales</taxon>
        <taxon>Lophiotremataceae</taxon>
        <taxon>Lophiotrema</taxon>
    </lineage>
</organism>
<evidence type="ECO:0000256" key="3">
    <source>
        <dbReference type="ARBA" id="ARBA00022857"/>
    </source>
</evidence>
<dbReference type="Gene3D" id="3.40.50.720">
    <property type="entry name" value="NAD(P)-binding Rossmann-like Domain"/>
    <property type="match status" value="1"/>
</dbReference>
<dbReference type="InterPro" id="IPR013154">
    <property type="entry name" value="ADH-like_N"/>
</dbReference>
<evidence type="ECO:0000256" key="2">
    <source>
        <dbReference type="ARBA" id="ARBA00011245"/>
    </source>
</evidence>
<dbReference type="SUPFAM" id="SSF51735">
    <property type="entry name" value="NAD(P)-binding Rossmann-fold domains"/>
    <property type="match status" value="1"/>
</dbReference>
<comment type="similarity">
    <text evidence="1">Belongs to the zinc-containing alcohol dehydrogenase family.</text>
</comment>
<evidence type="ECO:0000313" key="7">
    <source>
        <dbReference type="Proteomes" id="UP000799770"/>
    </source>
</evidence>
<keyword evidence="4" id="KW-0560">Oxidoreductase</keyword>
<comment type="subunit">
    <text evidence="2">Monomer.</text>
</comment>
<dbReference type="Gene3D" id="3.90.180.10">
    <property type="entry name" value="Medium-chain alcohol dehydrogenases, catalytic domain"/>
    <property type="match status" value="1"/>
</dbReference>
<dbReference type="InterPro" id="IPR013149">
    <property type="entry name" value="ADH-like_C"/>
</dbReference>
<dbReference type="GO" id="GO:0016651">
    <property type="term" value="F:oxidoreductase activity, acting on NAD(P)H"/>
    <property type="evidence" value="ECO:0007669"/>
    <property type="project" value="InterPro"/>
</dbReference>
<evidence type="ECO:0000256" key="4">
    <source>
        <dbReference type="ARBA" id="ARBA00023002"/>
    </source>
</evidence>
<gene>
    <name evidence="6" type="ORF">BDV96DRAFT_345250</name>
</gene>
<proteinExistence type="inferred from homology"/>
<dbReference type="PANTHER" id="PTHR45348:SF6">
    <property type="entry name" value="TRANS-ENOYL REDUCTASE APDC"/>
    <property type="match status" value="1"/>
</dbReference>
<dbReference type="SMART" id="SM00829">
    <property type="entry name" value="PKS_ER"/>
    <property type="match status" value="1"/>
</dbReference>
<evidence type="ECO:0000259" key="5">
    <source>
        <dbReference type="SMART" id="SM00829"/>
    </source>
</evidence>
<feature type="domain" description="Enoyl reductase (ER)" evidence="5">
    <location>
        <begin position="15"/>
        <end position="360"/>
    </location>
</feature>
<dbReference type="InterPro" id="IPR036291">
    <property type="entry name" value="NAD(P)-bd_dom_sf"/>
</dbReference>
<dbReference type="InterPro" id="IPR020843">
    <property type="entry name" value="ER"/>
</dbReference>
<evidence type="ECO:0000256" key="1">
    <source>
        <dbReference type="ARBA" id="ARBA00008072"/>
    </source>
</evidence>
<dbReference type="AlphaFoldDB" id="A0A6A5ZJG9"/>
<protein>
    <submittedName>
        <fullName evidence="6">Alcohol dehydrogenase-like protein</fullName>
    </submittedName>
</protein>
<dbReference type="Proteomes" id="UP000799770">
    <property type="component" value="Unassembled WGS sequence"/>
</dbReference>
<dbReference type="OrthoDB" id="48317at2759"/>
<dbReference type="InterPro" id="IPR011032">
    <property type="entry name" value="GroES-like_sf"/>
</dbReference>
<dbReference type="Pfam" id="PF00107">
    <property type="entry name" value="ADH_zinc_N"/>
    <property type="match status" value="1"/>
</dbReference>
<evidence type="ECO:0000313" key="6">
    <source>
        <dbReference type="EMBL" id="KAF2119425.1"/>
    </source>
</evidence>
<keyword evidence="3" id="KW-0521">NADP</keyword>
<keyword evidence="7" id="KW-1185">Reference proteome</keyword>
<dbReference type="CDD" id="cd08249">
    <property type="entry name" value="enoyl_reductase_like"/>
    <property type="match status" value="1"/>
</dbReference>
<dbReference type="SUPFAM" id="SSF50129">
    <property type="entry name" value="GroES-like"/>
    <property type="match status" value="1"/>
</dbReference>
<sequence length="363" mass="38643">MQNLPHTQRALVATGPGKLTLALSQPLPAFAPNQVLVKVHAVALNPSDHKFLDLSTVVGAISGADFSGTVAAIGSDCVKPLALGTRVCSCVFGSNSLKPGNGAFAEYVAIRSELCILVPARVSLEVAASMPVALITAAYVVRSLRLPSLPDLGAKAKRMTTDSARGRWVLVNGGATATGTILMQVLSQIGCLPIATCSPRNAALVTKYGARKVFDYASPTCAKDIRAYTKDNLDCVLDCIGSAVTMSMCYQAMGSAGGRYTALEPYSDRIKATRPEVKADWILAWTVYGERVALDGVYERPPILEDFMMCSAWITIIERYLATGKIKPHPVDVNKKGGLGAIEQGLDFMRKGKVSGKKLVYCI</sequence>
<dbReference type="PANTHER" id="PTHR45348">
    <property type="entry name" value="HYPOTHETICAL OXIDOREDUCTASE (EUROFUNG)"/>
    <property type="match status" value="1"/>
</dbReference>
<name>A0A6A5ZJG9_9PLEO</name>
<dbReference type="Pfam" id="PF08240">
    <property type="entry name" value="ADH_N"/>
    <property type="match status" value="1"/>
</dbReference>